<dbReference type="Proteomes" id="UP000265520">
    <property type="component" value="Unassembled WGS sequence"/>
</dbReference>
<feature type="region of interest" description="Disordered" evidence="1">
    <location>
        <begin position="1"/>
        <end position="25"/>
    </location>
</feature>
<proteinExistence type="predicted"/>
<protein>
    <recommendedName>
        <fullName evidence="4">Gag-pol polyprotein</fullName>
    </recommendedName>
</protein>
<evidence type="ECO:0000313" key="3">
    <source>
        <dbReference type="Proteomes" id="UP000265520"/>
    </source>
</evidence>
<dbReference type="EMBL" id="LXQA010104403">
    <property type="protein sequence ID" value="MCI17212.1"/>
    <property type="molecule type" value="Genomic_DNA"/>
</dbReference>
<keyword evidence="3" id="KW-1185">Reference proteome</keyword>
<name>A0A392PZX8_9FABA</name>
<evidence type="ECO:0000256" key="1">
    <source>
        <dbReference type="SAM" id="MobiDB-lite"/>
    </source>
</evidence>
<feature type="non-terminal residue" evidence="2">
    <location>
        <position position="124"/>
    </location>
</feature>
<dbReference type="AlphaFoldDB" id="A0A392PZX8"/>
<evidence type="ECO:0008006" key="4">
    <source>
        <dbReference type="Google" id="ProtNLM"/>
    </source>
</evidence>
<reference evidence="2 3" key="1">
    <citation type="journal article" date="2018" name="Front. Plant Sci.">
        <title>Red Clover (Trifolium pratense) and Zigzag Clover (T. medium) - A Picture of Genomic Similarities and Differences.</title>
        <authorList>
            <person name="Dluhosova J."/>
            <person name="Istvanek J."/>
            <person name="Nedelnik J."/>
            <person name="Repkova J."/>
        </authorList>
    </citation>
    <scope>NUCLEOTIDE SEQUENCE [LARGE SCALE GENOMIC DNA]</scope>
    <source>
        <strain evidence="3">cv. 10/8</strain>
        <tissue evidence="2">Leaf</tissue>
    </source>
</reference>
<sequence length="124" mass="13827">MEGCSKKPRTSNSDDDSDIKPENMPIKVSNKNYKFRKTNGPILPMVIKLQINNFSVLRVLVSTGSAANILYWSTFMKMRLSESMLKQCEDAFLKDVIGNSVVPVKGYVDLDTTFGKGGDAKMIK</sequence>
<accession>A0A392PZX8</accession>
<organism evidence="2 3">
    <name type="scientific">Trifolium medium</name>
    <dbReference type="NCBI Taxonomy" id="97028"/>
    <lineage>
        <taxon>Eukaryota</taxon>
        <taxon>Viridiplantae</taxon>
        <taxon>Streptophyta</taxon>
        <taxon>Embryophyta</taxon>
        <taxon>Tracheophyta</taxon>
        <taxon>Spermatophyta</taxon>
        <taxon>Magnoliopsida</taxon>
        <taxon>eudicotyledons</taxon>
        <taxon>Gunneridae</taxon>
        <taxon>Pentapetalae</taxon>
        <taxon>rosids</taxon>
        <taxon>fabids</taxon>
        <taxon>Fabales</taxon>
        <taxon>Fabaceae</taxon>
        <taxon>Papilionoideae</taxon>
        <taxon>50 kb inversion clade</taxon>
        <taxon>NPAAA clade</taxon>
        <taxon>Hologalegina</taxon>
        <taxon>IRL clade</taxon>
        <taxon>Trifolieae</taxon>
        <taxon>Trifolium</taxon>
    </lineage>
</organism>
<comment type="caution">
    <text evidence="2">The sequence shown here is derived from an EMBL/GenBank/DDBJ whole genome shotgun (WGS) entry which is preliminary data.</text>
</comment>
<evidence type="ECO:0000313" key="2">
    <source>
        <dbReference type="EMBL" id="MCI17212.1"/>
    </source>
</evidence>